<organism evidence="1 2">
    <name type="scientific">Nostocoides vanveenii</name>
    <dbReference type="NCBI Taxonomy" id="330835"/>
    <lineage>
        <taxon>Bacteria</taxon>
        <taxon>Bacillati</taxon>
        <taxon>Actinomycetota</taxon>
        <taxon>Actinomycetes</taxon>
        <taxon>Micrococcales</taxon>
        <taxon>Intrasporangiaceae</taxon>
        <taxon>Nostocoides</taxon>
    </lineage>
</organism>
<sequence>MTELLLATGGTTAPPRPVRVLATDPAAVRQGPSRPAKGPDQLKILRGEINKATALFVQLPANTGLVGFSAHFCRASSLSKAALIMSLNPAAAPPTLPLFRHAPDGLL</sequence>
<accession>A0ABP4W578</accession>
<evidence type="ECO:0000313" key="1">
    <source>
        <dbReference type="EMBL" id="GAA1747504.1"/>
    </source>
</evidence>
<dbReference type="RefSeq" id="WP_344061684.1">
    <property type="nucleotide sequence ID" value="NZ_BAAAPN010000014.1"/>
</dbReference>
<evidence type="ECO:0000313" key="2">
    <source>
        <dbReference type="Proteomes" id="UP001501475"/>
    </source>
</evidence>
<proteinExistence type="predicted"/>
<dbReference type="EMBL" id="BAAAPN010000014">
    <property type="protein sequence ID" value="GAA1747504.1"/>
    <property type="molecule type" value="Genomic_DNA"/>
</dbReference>
<gene>
    <name evidence="1" type="ORF">GCM10009810_05150</name>
</gene>
<dbReference type="Proteomes" id="UP001501475">
    <property type="component" value="Unassembled WGS sequence"/>
</dbReference>
<name>A0ABP4W578_9MICO</name>
<comment type="caution">
    <text evidence="1">The sequence shown here is derived from an EMBL/GenBank/DDBJ whole genome shotgun (WGS) entry which is preliminary data.</text>
</comment>
<keyword evidence="2" id="KW-1185">Reference proteome</keyword>
<protein>
    <submittedName>
        <fullName evidence="1">Uncharacterized protein</fullName>
    </submittedName>
</protein>
<reference evidence="2" key="1">
    <citation type="journal article" date="2019" name="Int. J. Syst. Evol. Microbiol.">
        <title>The Global Catalogue of Microorganisms (GCM) 10K type strain sequencing project: providing services to taxonomists for standard genome sequencing and annotation.</title>
        <authorList>
            <consortium name="The Broad Institute Genomics Platform"/>
            <consortium name="The Broad Institute Genome Sequencing Center for Infectious Disease"/>
            <person name="Wu L."/>
            <person name="Ma J."/>
        </authorList>
    </citation>
    <scope>NUCLEOTIDE SEQUENCE [LARGE SCALE GENOMIC DNA]</scope>
    <source>
        <strain evidence="2">JCM 15591</strain>
    </source>
</reference>